<comment type="caution">
    <text evidence="2">The sequence shown here is derived from an EMBL/GenBank/DDBJ whole genome shotgun (WGS) entry which is preliminary data.</text>
</comment>
<evidence type="ECO:0000313" key="2">
    <source>
        <dbReference type="EMBL" id="MBM9509981.1"/>
    </source>
</evidence>
<sequence>MTDPAPDPLAPTPDAPAEPTAPPCGYCGGPSAVHWARRLTADEIAAEQAKEQARRNEATALADPDGPEPIWPPLPDCLDYVHAVYGCLTHYITQDAAAHIHGPGCTAPRPELTPGCDCTPEPLPEPEPEPTPPPLPPGWT</sequence>
<proteinExistence type="predicted"/>
<reference evidence="2 3" key="1">
    <citation type="submission" date="2021-01" db="EMBL/GenBank/DDBJ databases">
        <title>Streptomyces acididurans sp. nov., isolated from a peat swamp forest soil.</title>
        <authorList>
            <person name="Chantavorakit T."/>
            <person name="Duangmal K."/>
        </authorList>
    </citation>
    <scope>NUCLEOTIDE SEQUENCE [LARGE SCALE GENOMIC DNA]</scope>
    <source>
        <strain evidence="2 3">KK5PA1</strain>
    </source>
</reference>
<evidence type="ECO:0000256" key="1">
    <source>
        <dbReference type="SAM" id="MobiDB-lite"/>
    </source>
</evidence>
<feature type="compositionally biased region" description="Pro residues" evidence="1">
    <location>
        <begin position="121"/>
        <end position="140"/>
    </location>
</feature>
<dbReference type="RefSeq" id="WP_205363571.1">
    <property type="nucleotide sequence ID" value="NZ_JADKYB010000030.1"/>
</dbReference>
<feature type="region of interest" description="Disordered" evidence="1">
    <location>
        <begin position="100"/>
        <end position="140"/>
    </location>
</feature>
<feature type="compositionally biased region" description="Pro residues" evidence="1">
    <location>
        <begin position="1"/>
        <end position="22"/>
    </location>
</feature>
<dbReference type="Proteomes" id="UP000749040">
    <property type="component" value="Unassembled WGS sequence"/>
</dbReference>
<dbReference type="EMBL" id="JADKYB010000030">
    <property type="protein sequence ID" value="MBM9509981.1"/>
    <property type="molecule type" value="Genomic_DNA"/>
</dbReference>
<gene>
    <name evidence="2" type="ORF">ITX44_36585</name>
</gene>
<protein>
    <submittedName>
        <fullName evidence="2">Uncharacterized protein</fullName>
    </submittedName>
</protein>
<organism evidence="2 3">
    <name type="scientific">Actinacidiphila acididurans</name>
    <dbReference type="NCBI Taxonomy" id="2784346"/>
    <lineage>
        <taxon>Bacteria</taxon>
        <taxon>Bacillati</taxon>
        <taxon>Actinomycetota</taxon>
        <taxon>Actinomycetes</taxon>
        <taxon>Kitasatosporales</taxon>
        <taxon>Streptomycetaceae</taxon>
        <taxon>Actinacidiphila</taxon>
    </lineage>
</organism>
<accession>A0ABS2U5I7</accession>
<evidence type="ECO:0000313" key="3">
    <source>
        <dbReference type="Proteomes" id="UP000749040"/>
    </source>
</evidence>
<keyword evidence="3" id="KW-1185">Reference proteome</keyword>
<name>A0ABS2U5I7_9ACTN</name>
<feature type="region of interest" description="Disordered" evidence="1">
    <location>
        <begin position="1"/>
        <end position="23"/>
    </location>
</feature>
<feature type="compositionally biased region" description="Basic and acidic residues" evidence="1">
    <location>
        <begin position="48"/>
        <end position="57"/>
    </location>
</feature>
<feature type="region of interest" description="Disordered" evidence="1">
    <location>
        <begin position="48"/>
        <end position="68"/>
    </location>
</feature>